<reference evidence="3" key="1">
    <citation type="journal article" date="2007" name="Nature">
        <title>The grapevine genome sequence suggests ancestral hexaploidization in major angiosperm phyla.</title>
        <authorList>
            <consortium name="The French-Italian Public Consortium for Grapevine Genome Characterization."/>
            <person name="Jaillon O."/>
            <person name="Aury J.-M."/>
            <person name="Noel B."/>
            <person name="Policriti A."/>
            <person name="Clepet C."/>
            <person name="Casagrande A."/>
            <person name="Choisne N."/>
            <person name="Aubourg S."/>
            <person name="Vitulo N."/>
            <person name="Jubin C."/>
            <person name="Vezzi A."/>
            <person name="Legeai F."/>
            <person name="Hugueney P."/>
            <person name="Dasilva C."/>
            <person name="Horner D."/>
            <person name="Mica E."/>
            <person name="Jublot D."/>
            <person name="Poulain J."/>
            <person name="Bruyere C."/>
            <person name="Billault A."/>
            <person name="Segurens B."/>
            <person name="Gouyvenoux M."/>
            <person name="Ugarte E."/>
            <person name="Cattonaro F."/>
            <person name="Anthouard V."/>
            <person name="Vico V."/>
            <person name="Del Fabbro C."/>
            <person name="Alaux M."/>
            <person name="Di Gaspero G."/>
            <person name="Dumas V."/>
            <person name="Felice N."/>
            <person name="Paillard S."/>
            <person name="Juman I."/>
            <person name="Moroldo M."/>
            <person name="Scalabrin S."/>
            <person name="Canaguier A."/>
            <person name="Le Clainche I."/>
            <person name="Malacrida G."/>
            <person name="Durand E."/>
            <person name="Pesole G."/>
            <person name="Laucou V."/>
            <person name="Chatelet P."/>
            <person name="Merdinoglu D."/>
            <person name="Delledonne M."/>
            <person name="Pezzotti M."/>
            <person name="Lecharny A."/>
            <person name="Scarpelli C."/>
            <person name="Artiguenave F."/>
            <person name="Pe M.E."/>
            <person name="Valle G."/>
            <person name="Morgante M."/>
            <person name="Caboche M."/>
            <person name="Adam-Blondon A.-F."/>
            <person name="Weissenbach J."/>
            <person name="Quetier F."/>
            <person name="Wincker P."/>
        </authorList>
    </citation>
    <scope>NUCLEOTIDE SEQUENCE [LARGE SCALE GENOMIC DNA]</scope>
    <source>
        <strain evidence="3">cv. Pinot noir / PN40024</strain>
    </source>
</reference>
<feature type="signal peptide" evidence="1">
    <location>
        <begin position="1"/>
        <end position="27"/>
    </location>
</feature>
<evidence type="ECO:0000313" key="2">
    <source>
        <dbReference type="EMBL" id="CBI36058.3"/>
    </source>
</evidence>
<dbReference type="AlphaFoldDB" id="D7U0B2"/>
<evidence type="ECO:0000256" key="1">
    <source>
        <dbReference type="SAM" id="SignalP"/>
    </source>
</evidence>
<protein>
    <submittedName>
        <fullName evidence="2">Uncharacterized protein</fullName>
    </submittedName>
</protein>
<evidence type="ECO:0000313" key="3">
    <source>
        <dbReference type="Proteomes" id="UP000009183"/>
    </source>
</evidence>
<keyword evidence="1" id="KW-0732">Signal</keyword>
<dbReference type="Proteomes" id="UP000009183">
    <property type="component" value="Chromosome 9"/>
</dbReference>
<proteinExistence type="predicted"/>
<dbReference type="InParanoid" id="D7U0B2"/>
<dbReference type="HOGENOM" id="CLU_3072625_0_0_1"/>
<keyword evidence="3" id="KW-1185">Reference proteome</keyword>
<feature type="chain" id="PRO_5003106287" evidence="1">
    <location>
        <begin position="28"/>
        <end position="53"/>
    </location>
</feature>
<dbReference type="EMBL" id="FN596494">
    <property type="protein sequence ID" value="CBI36058.3"/>
    <property type="molecule type" value="Genomic_DNA"/>
</dbReference>
<sequence>MKSSGALIGSIHALVLCLDPIFSICLCRCIMTEAYTFFLDCQYVAMAYCFTKS</sequence>
<accession>D7U0B2</accession>
<organism evidence="2 3">
    <name type="scientific">Vitis vinifera</name>
    <name type="common">Grape</name>
    <dbReference type="NCBI Taxonomy" id="29760"/>
    <lineage>
        <taxon>Eukaryota</taxon>
        <taxon>Viridiplantae</taxon>
        <taxon>Streptophyta</taxon>
        <taxon>Embryophyta</taxon>
        <taxon>Tracheophyta</taxon>
        <taxon>Spermatophyta</taxon>
        <taxon>Magnoliopsida</taxon>
        <taxon>eudicotyledons</taxon>
        <taxon>Gunneridae</taxon>
        <taxon>Pentapetalae</taxon>
        <taxon>rosids</taxon>
        <taxon>Vitales</taxon>
        <taxon>Vitaceae</taxon>
        <taxon>Viteae</taxon>
        <taxon>Vitis</taxon>
    </lineage>
</organism>
<gene>
    <name evidence="2" type="ordered locus">VIT_09s0002g03500</name>
</gene>
<name>D7U0B2_VITVI</name>
<dbReference type="PaxDb" id="29760-VIT_09s0002g03500.t01"/>